<gene>
    <name evidence="1" type="ORF">MUK42_22171</name>
</gene>
<proteinExistence type="predicted"/>
<evidence type="ECO:0000313" key="1">
    <source>
        <dbReference type="EMBL" id="URE10605.1"/>
    </source>
</evidence>
<dbReference type="Proteomes" id="UP001055439">
    <property type="component" value="Chromosome 6"/>
</dbReference>
<sequence>MKDVVVDGGKRVFGCCASETQKHSPPTRCRLVSLPEGRKKVVLLRHKKGSIIQVLNMGSKRKEEKIFCAAALKSQPQLSPSDCELTDGPVVCGQADGAANRSLD</sequence>
<evidence type="ECO:0000313" key="2">
    <source>
        <dbReference type="Proteomes" id="UP001055439"/>
    </source>
</evidence>
<reference evidence="1" key="1">
    <citation type="submission" date="2022-05" db="EMBL/GenBank/DDBJ databases">
        <title>The Musa troglodytarum L. genome provides insights into the mechanism of non-climacteric behaviour and enrichment of carotenoids.</title>
        <authorList>
            <person name="Wang J."/>
        </authorList>
    </citation>
    <scope>NUCLEOTIDE SEQUENCE</scope>
    <source>
        <tissue evidence="1">Leaf</tissue>
    </source>
</reference>
<organism evidence="1 2">
    <name type="scientific">Musa troglodytarum</name>
    <name type="common">fe'i banana</name>
    <dbReference type="NCBI Taxonomy" id="320322"/>
    <lineage>
        <taxon>Eukaryota</taxon>
        <taxon>Viridiplantae</taxon>
        <taxon>Streptophyta</taxon>
        <taxon>Embryophyta</taxon>
        <taxon>Tracheophyta</taxon>
        <taxon>Spermatophyta</taxon>
        <taxon>Magnoliopsida</taxon>
        <taxon>Liliopsida</taxon>
        <taxon>Zingiberales</taxon>
        <taxon>Musaceae</taxon>
        <taxon>Musa</taxon>
    </lineage>
</organism>
<accession>A0A9E7GA86</accession>
<dbReference type="EMBL" id="CP097508">
    <property type="protein sequence ID" value="URE10605.1"/>
    <property type="molecule type" value="Genomic_DNA"/>
</dbReference>
<dbReference type="AlphaFoldDB" id="A0A9E7GA86"/>
<name>A0A9E7GA86_9LILI</name>
<keyword evidence="2" id="KW-1185">Reference proteome</keyword>
<protein>
    <submittedName>
        <fullName evidence="1">Uncharacterized protein</fullName>
    </submittedName>
</protein>